<dbReference type="RefSeq" id="WP_173662371.1">
    <property type="nucleotide sequence ID" value="NZ_JAOUSE010000064.1"/>
</dbReference>
<proteinExistence type="predicted"/>
<keyword evidence="2" id="KW-1185">Reference proteome</keyword>
<gene>
    <name evidence="1" type="ORF">OEV82_14445</name>
</gene>
<protein>
    <submittedName>
        <fullName evidence="1">Dipeptidase</fullName>
    </submittedName>
</protein>
<dbReference type="PANTHER" id="PTHR10443">
    <property type="entry name" value="MICROSOMAL DIPEPTIDASE"/>
    <property type="match status" value="1"/>
</dbReference>
<dbReference type="SUPFAM" id="SSF51556">
    <property type="entry name" value="Metallo-dependent hydrolases"/>
    <property type="match status" value="1"/>
</dbReference>
<dbReference type="PANTHER" id="PTHR10443:SF12">
    <property type="entry name" value="DIPEPTIDASE"/>
    <property type="match status" value="1"/>
</dbReference>
<comment type="caution">
    <text evidence="1">The sequence shown here is derived from an EMBL/GenBank/DDBJ whole genome shotgun (WGS) entry which is preliminary data.</text>
</comment>
<organism evidence="1 2">
    <name type="scientific">Pallidibacillus thermolactis</name>
    <dbReference type="NCBI Taxonomy" id="251051"/>
    <lineage>
        <taxon>Bacteria</taxon>
        <taxon>Bacillati</taxon>
        <taxon>Bacillota</taxon>
        <taxon>Bacilli</taxon>
        <taxon>Bacillales</taxon>
        <taxon>Bacillaceae</taxon>
        <taxon>Pallidibacillus</taxon>
    </lineage>
</organism>
<dbReference type="InterPro" id="IPR008257">
    <property type="entry name" value="Pept_M19"/>
</dbReference>
<evidence type="ECO:0000313" key="1">
    <source>
        <dbReference type="EMBL" id="MCU9595628.1"/>
    </source>
</evidence>
<name>A0ABT2WIW5_9BACI</name>
<evidence type="ECO:0000313" key="2">
    <source>
        <dbReference type="Proteomes" id="UP001208656"/>
    </source>
</evidence>
<dbReference type="CDD" id="cd01301">
    <property type="entry name" value="rDP_like"/>
    <property type="match status" value="1"/>
</dbReference>
<dbReference type="Pfam" id="PF01244">
    <property type="entry name" value="Peptidase_M19"/>
    <property type="match status" value="1"/>
</dbReference>
<dbReference type="Gene3D" id="3.20.20.140">
    <property type="entry name" value="Metal-dependent hydrolases"/>
    <property type="match status" value="1"/>
</dbReference>
<dbReference type="InterPro" id="IPR032466">
    <property type="entry name" value="Metal_Hydrolase"/>
</dbReference>
<dbReference type="Proteomes" id="UP001208656">
    <property type="component" value="Unassembled WGS sequence"/>
</dbReference>
<sequence length="311" mass="35164">MHVIDLHCDALWKLAEHKGKLTYRNSKELDTNLTRLQEGKVKVQAFAIFLEPDIKSDQMFQAALEQVDYFYVEVLAKNPEMKHIRKWSDFDTIEDGEIGAFLTLEGVDAIGNDLTKLRTLYNLGVMSVGLTWNYANLAADGASEPRGGGLTSFGKEVVKLNNEYEVFTDVSHLSERGFWDVMELADFPIASHSNAKAICNHKRNLTDEQAKAMFERGGMIHVVYNPPFIKENGKVSIDDLVKHIEHFCELGGVNKIGLGSDFDGIETKVKNLENAAMTQNLILKLLKYYKEDEVKGFAYQNFLNHRPKSRG</sequence>
<accession>A0ABT2WIW5</accession>
<dbReference type="EMBL" id="JAOUSE010000064">
    <property type="protein sequence ID" value="MCU9595628.1"/>
    <property type="molecule type" value="Genomic_DNA"/>
</dbReference>
<dbReference type="PROSITE" id="PS51365">
    <property type="entry name" value="RENAL_DIPEPTIDASE_2"/>
    <property type="match status" value="1"/>
</dbReference>
<reference evidence="1 2" key="1">
    <citation type="submission" date="2022-10" db="EMBL/GenBank/DDBJ databases">
        <title>Description of Fervidibacillus gen. nov. in the family Fervidibacillaceae fam. nov. with two species, Fervidibacillus albus sp. nov., and Fervidibacillus halotolerans sp. nov., isolated from tidal flat sediments.</title>
        <authorList>
            <person name="Kwon K.K."/>
            <person name="Yang S.-H."/>
        </authorList>
    </citation>
    <scope>NUCLEOTIDE SEQUENCE [LARGE SCALE GENOMIC DNA]</scope>
    <source>
        <strain evidence="1 2">DSM 23332</strain>
    </source>
</reference>